<reference evidence="4" key="2">
    <citation type="submission" date="2015-01" db="EMBL/GenBank/DDBJ databases">
        <title>Evolutionary Origins and Diversification of the Mycorrhizal Mutualists.</title>
        <authorList>
            <consortium name="DOE Joint Genome Institute"/>
            <consortium name="Mycorrhizal Genomics Consortium"/>
            <person name="Kohler A."/>
            <person name="Kuo A."/>
            <person name="Nagy L.G."/>
            <person name="Floudas D."/>
            <person name="Copeland A."/>
            <person name="Barry K.W."/>
            <person name="Cichocki N."/>
            <person name="Veneault-Fourrey C."/>
            <person name="LaButti K."/>
            <person name="Lindquist E.A."/>
            <person name="Lipzen A."/>
            <person name="Lundell T."/>
            <person name="Morin E."/>
            <person name="Murat C."/>
            <person name="Riley R."/>
            <person name="Ohm R."/>
            <person name="Sun H."/>
            <person name="Tunlid A."/>
            <person name="Henrissat B."/>
            <person name="Grigoriev I.V."/>
            <person name="Hibbett D.S."/>
            <person name="Martin F."/>
        </authorList>
    </citation>
    <scope>NUCLEOTIDE SEQUENCE [LARGE SCALE GENOMIC DNA]</scope>
    <source>
        <strain evidence="4">Zn</strain>
    </source>
</reference>
<sequence length="835" mass="95621">MSSNSESEFVYGPLPTASSIRLVRLLSGEGGDRAIHLSTRYVDLDDNPQYDAISYTWGPPLSVFHTKQERDSLEDRQLPVICDGRILNIGQNLYDFLCAWQVMLQAASDSNDKRTVSARKASLLPPNEMWIDAICINQRDKDEKCMQVGIMGRIYSQTQKLVIWLGAEDTFVRPALQIIFKMQGILQLQARACRTMTDEDGCKALGLPPITSSIWWSVFAFLHRSWFRRVWVMQELAFAPQIQVQCGLLTFSWAALTNAAAVLYESRLGDSMDMWAWMELEGRKFNEPWFLKDITPIFTIGERPESDRNLFSTLQERVADYSFHNVIRLETIRVGDGSRLEDGTYGFQLGTNSMEIIKSIPILYMFDATRRSESSDPRDKIYAILDIAKRDLHDTDLVSPYRRPLIPNYHLEIAEVYFKAAWYILLSGNDLDLLSRTNVCLGDKDTKLRTQGLPSWVPDWALTVNGTAMWSLKPFREGNWSASRKVFWVPPEESSLYRTILTLQGALVDIVIEVVESESFSLSKSGAVAARLPADYPWALERVITPGDVLWRTLLANYDENIYPASNDFKATFYSSWMEENKKAYREYYTEEGLSDPEKEAEWFRFVDHTPTMFPQETERFKEVKPIEIVGDKCPEFVAKPSAKLPLQIEQPSFNDTEPEYERQDRSVETCTILSRVNLNNQPLSQFDILMEKLLKSVEIPPPGTVEAGRVESKVEGAEDYDHQDTNTDESWAPTHEPKISSSRSIREHEFSRLRRGFSSSRRVFRTRENYLGNGPRKTKPGDQVWILAGAKVPFVLRPQETGKHVLVGDCYVHGIMHGEAFERQGFELVNLQLE</sequence>
<dbReference type="InterPro" id="IPR010730">
    <property type="entry name" value="HET"/>
</dbReference>
<keyword evidence="4" id="KW-1185">Reference proteome</keyword>
<dbReference type="EMBL" id="KN832886">
    <property type="protein sequence ID" value="KIM95799.1"/>
    <property type="molecule type" value="Genomic_DNA"/>
</dbReference>
<dbReference type="STRING" id="913774.A0A0C3GX11"/>
<dbReference type="AlphaFoldDB" id="A0A0C3GX11"/>
<dbReference type="PANTHER" id="PTHR24148:SF64">
    <property type="entry name" value="HETEROKARYON INCOMPATIBILITY DOMAIN-CONTAINING PROTEIN"/>
    <property type="match status" value="1"/>
</dbReference>
<organism evidence="3 4">
    <name type="scientific">Oidiodendron maius (strain Zn)</name>
    <dbReference type="NCBI Taxonomy" id="913774"/>
    <lineage>
        <taxon>Eukaryota</taxon>
        <taxon>Fungi</taxon>
        <taxon>Dikarya</taxon>
        <taxon>Ascomycota</taxon>
        <taxon>Pezizomycotina</taxon>
        <taxon>Leotiomycetes</taxon>
        <taxon>Leotiomycetes incertae sedis</taxon>
        <taxon>Myxotrichaceae</taxon>
        <taxon>Oidiodendron</taxon>
    </lineage>
</organism>
<evidence type="ECO:0000313" key="3">
    <source>
        <dbReference type="EMBL" id="KIM95799.1"/>
    </source>
</evidence>
<dbReference type="Pfam" id="PF06985">
    <property type="entry name" value="HET"/>
    <property type="match status" value="1"/>
</dbReference>
<feature type="compositionally biased region" description="Basic and acidic residues" evidence="1">
    <location>
        <begin position="715"/>
        <end position="726"/>
    </location>
</feature>
<dbReference type="HOGENOM" id="CLU_004184_7_0_1"/>
<feature type="domain" description="Heterokaryon incompatibility" evidence="2">
    <location>
        <begin position="50"/>
        <end position="235"/>
    </location>
</feature>
<reference evidence="3 4" key="1">
    <citation type="submission" date="2014-04" db="EMBL/GenBank/DDBJ databases">
        <authorList>
            <consortium name="DOE Joint Genome Institute"/>
            <person name="Kuo A."/>
            <person name="Martino E."/>
            <person name="Perotto S."/>
            <person name="Kohler A."/>
            <person name="Nagy L.G."/>
            <person name="Floudas D."/>
            <person name="Copeland A."/>
            <person name="Barry K.W."/>
            <person name="Cichocki N."/>
            <person name="Veneault-Fourrey C."/>
            <person name="LaButti K."/>
            <person name="Lindquist E.A."/>
            <person name="Lipzen A."/>
            <person name="Lundell T."/>
            <person name="Morin E."/>
            <person name="Murat C."/>
            <person name="Sun H."/>
            <person name="Tunlid A."/>
            <person name="Henrissat B."/>
            <person name="Grigoriev I.V."/>
            <person name="Hibbett D.S."/>
            <person name="Martin F."/>
            <person name="Nordberg H.P."/>
            <person name="Cantor M.N."/>
            <person name="Hua S.X."/>
        </authorList>
    </citation>
    <scope>NUCLEOTIDE SEQUENCE [LARGE SCALE GENOMIC DNA]</scope>
    <source>
        <strain evidence="3 4">Zn</strain>
    </source>
</reference>
<protein>
    <recommendedName>
        <fullName evidence="2">Heterokaryon incompatibility domain-containing protein</fullName>
    </recommendedName>
</protein>
<proteinExistence type="predicted"/>
<evidence type="ECO:0000256" key="1">
    <source>
        <dbReference type="SAM" id="MobiDB-lite"/>
    </source>
</evidence>
<name>A0A0C3GX11_OIDMZ</name>
<feature type="region of interest" description="Disordered" evidence="1">
    <location>
        <begin position="715"/>
        <end position="746"/>
    </location>
</feature>
<gene>
    <name evidence="3" type="ORF">OIDMADRAFT_183758</name>
</gene>
<evidence type="ECO:0000259" key="2">
    <source>
        <dbReference type="Pfam" id="PF06985"/>
    </source>
</evidence>
<dbReference type="InterPro" id="IPR052895">
    <property type="entry name" value="HetReg/Transcr_Mod"/>
</dbReference>
<evidence type="ECO:0000313" key="4">
    <source>
        <dbReference type="Proteomes" id="UP000054321"/>
    </source>
</evidence>
<dbReference type="Pfam" id="PF26639">
    <property type="entry name" value="Het-6_barrel"/>
    <property type="match status" value="1"/>
</dbReference>
<dbReference type="PANTHER" id="PTHR24148">
    <property type="entry name" value="ANKYRIN REPEAT DOMAIN-CONTAINING PROTEIN 39 HOMOLOG-RELATED"/>
    <property type="match status" value="1"/>
</dbReference>
<accession>A0A0C3GX11</accession>
<dbReference type="InParanoid" id="A0A0C3GX11"/>
<dbReference type="Proteomes" id="UP000054321">
    <property type="component" value="Unassembled WGS sequence"/>
</dbReference>
<dbReference type="OrthoDB" id="3548654at2759"/>